<dbReference type="InterPro" id="IPR055797">
    <property type="entry name" value="DUF7373"/>
</dbReference>
<feature type="chain" id="PRO_5041687465" description="LytR family transcriptional regulator" evidence="1">
    <location>
        <begin position="19"/>
        <end position="387"/>
    </location>
</feature>
<gene>
    <name evidence="4" type="ORF">Q7X28_08240</name>
</gene>
<evidence type="ECO:0000259" key="3">
    <source>
        <dbReference type="Pfam" id="PF24092"/>
    </source>
</evidence>
<accession>A0AA90SGP1</accession>
<dbReference type="Pfam" id="PF24092">
    <property type="entry name" value="DUF7373_C"/>
    <property type="match status" value="1"/>
</dbReference>
<dbReference type="Pfam" id="PF24088">
    <property type="entry name" value="DUF7373"/>
    <property type="match status" value="1"/>
</dbReference>
<feature type="domain" description="DUF7373" evidence="3">
    <location>
        <begin position="271"/>
        <end position="384"/>
    </location>
</feature>
<reference evidence="4" key="1">
    <citation type="submission" date="2023-08" db="EMBL/GenBank/DDBJ databases">
        <title>The draft genome of Tsukamurella strandjordii strain 050030.</title>
        <authorList>
            <person name="Zhao F."/>
            <person name="Feng Y."/>
            <person name="Zong Z."/>
        </authorList>
    </citation>
    <scope>NUCLEOTIDE SEQUENCE</scope>
    <source>
        <strain evidence="4">050030</strain>
    </source>
</reference>
<comment type="caution">
    <text evidence="4">The sequence shown here is derived from an EMBL/GenBank/DDBJ whole genome shotgun (WGS) entry which is preliminary data.</text>
</comment>
<evidence type="ECO:0000313" key="5">
    <source>
        <dbReference type="Proteomes" id="UP001178281"/>
    </source>
</evidence>
<dbReference type="RefSeq" id="WP_305110965.1">
    <property type="nucleotide sequence ID" value="NZ_JAUTIX010000003.1"/>
</dbReference>
<dbReference type="AlphaFoldDB" id="A0AA90SGP1"/>
<evidence type="ECO:0000313" key="4">
    <source>
        <dbReference type="EMBL" id="MDP0397914.1"/>
    </source>
</evidence>
<evidence type="ECO:0000256" key="1">
    <source>
        <dbReference type="SAM" id="SignalP"/>
    </source>
</evidence>
<dbReference type="PROSITE" id="PS51257">
    <property type="entry name" value="PROKAR_LIPOPROTEIN"/>
    <property type="match status" value="1"/>
</dbReference>
<feature type="domain" description="DUF7373" evidence="2">
    <location>
        <begin position="64"/>
        <end position="248"/>
    </location>
</feature>
<evidence type="ECO:0000259" key="2">
    <source>
        <dbReference type="Pfam" id="PF24088"/>
    </source>
</evidence>
<keyword evidence="5" id="KW-1185">Reference proteome</keyword>
<name>A0AA90SGP1_9ACTN</name>
<dbReference type="InterPro" id="IPR056463">
    <property type="entry name" value="DUF7373_C"/>
</dbReference>
<proteinExistence type="predicted"/>
<dbReference type="EMBL" id="JAUTIX010000003">
    <property type="protein sequence ID" value="MDP0397914.1"/>
    <property type="molecule type" value="Genomic_DNA"/>
</dbReference>
<organism evidence="4 5">
    <name type="scientific">Tsukamurella strandjordii</name>
    <dbReference type="NCBI Taxonomy" id="147577"/>
    <lineage>
        <taxon>Bacteria</taxon>
        <taxon>Bacillati</taxon>
        <taxon>Actinomycetota</taxon>
        <taxon>Actinomycetes</taxon>
        <taxon>Mycobacteriales</taxon>
        <taxon>Tsukamurellaceae</taxon>
        <taxon>Tsukamurella</taxon>
    </lineage>
</organism>
<keyword evidence="1" id="KW-0732">Signal</keyword>
<dbReference type="Proteomes" id="UP001178281">
    <property type="component" value="Unassembled WGS sequence"/>
</dbReference>
<feature type="signal peptide" evidence="1">
    <location>
        <begin position="1"/>
        <end position="18"/>
    </location>
</feature>
<sequence>MKRSILPSLIVASAALLAACGTTVTGQPTTAPSSTGTSTSEAPVIVPAGLDTGTFPITAQSLPAPTAEAAWVVEGNRMGDDALIQVNEVDPRLIMGGAIMRSYPVLSGNDLVERVPDATATAFAANSMRVGMTTTRGDKLDSPTVAVRIGLYRFDDPQTALKALEDVRRATTAQPRIAITGTDNVLAGEFKPGTVDTYRTEGPFVINISGTGPTTDEGAALVAKAYQAELPKLKAFRPTATDRVATLPTDVDAIVSRTLPLDGTESTPLLLVGHYGLNGVLHRIADISKDADYRNAGIDLVGQRGNVVYRTRDAAAATALAAGLNGRNQQISGIPQLPSVTCGTHRTTNYTWCYVPVGRYLSTVSDRTEATAKQKAAAQFTVLATTK</sequence>
<evidence type="ECO:0008006" key="6">
    <source>
        <dbReference type="Google" id="ProtNLM"/>
    </source>
</evidence>
<protein>
    <recommendedName>
        <fullName evidence="6">LytR family transcriptional regulator</fullName>
    </recommendedName>
</protein>